<proteinExistence type="predicted"/>
<name>A0A7L5A266_9BACT</name>
<reference evidence="1 2" key="1">
    <citation type="submission" date="2019-09" db="EMBL/GenBank/DDBJ databases">
        <title>Genome sequence of Hymenobacter sp. M3.</title>
        <authorList>
            <person name="Srinivasan S."/>
        </authorList>
    </citation>
    <scope>NUCLEOTIDE SEQUENCE [LARGE SCALE GENOMIC DNA]</scope>
    <source>
        <strain evidence="1 2">M3</strain>
    </source>
</reference>
<keyword evidence="2" id="KW-1185">Reference proteome</keyword>
<dbReference type="Proteomes" id="UP000326380">
    <property type="component" value="Unassembled WGS sequence"/>
</dbReference>
<dbReference type="InterPro" id="IPR011047">
    <property type="entry name" value="Quinoprotein_ADH-like_sf"/>
</dbReference>
<dbReference type="InterPro" id="IPR026444">
    <property type="entry name" value="Secre_tail"/>
</dbReference>
<organism evidence="1 2">
    <name type="scientific">Hymenobacter busanensis</name>
    <dbReference type="NCBI Taxonomy" id="2607656"/>
    <lineage>
        <taxon>Bacteria</taxon>
        <taxon>Pseudomonadati</taxon>
        <taxon>Bacteroidota</taxon>
        <taxon>Cytophagia</taxon>
        <taxon>Cytophagales</taxon>
        <taxon>Hymenobacteraceae</taxon>
        <taxon>Hymenobacter</taxon>
    </lineage>
</organism>
<dbReference type="AlphaFoldDB" id="A0A7L5A266"/>
<dbReference type="EMBL" id="VTWU01000003">
    <property type="protein sequence ID" value="KAA9333468.1"/>
    <property type="molecule type" value="Genomic_DNA"/>
</dbReference>
<sequence>MPARLLSLLAAPVIRTCLFGAAALLCGTAQAQTPVWQAAAGAGITQSTGALAQVYATVADANGNAYITGTFNGTARFGTTLVSSAGSNDAFVAKWNGTTNAFDWVLPLGGTGSDRGTALALTGNTLYVAGIFTGTAALGGVQLISAGQEDGFVAKIVDAGSSGNVAWARSAGGSGFDGLTGVAVGTTGVFVTGSFNGTAQLGGLSLSSSGSNDVLVAKLTDAGSTASFTWAQRAGGTGPDLAQAIALSGPNVYVGGYYSSASAEFGGIPLPNSSLSTIDGFVTKLTDTGAAGNFAWAQRVSGPADDLVRALAVRGSTVYAVGNYNSATLSAGPFTLGNNGGFDVLVTKLVDAGGSASFAWAYNAGGPGGESSSSVAVAGSHVFLTGGFTSSTVSFGGTILTNTNTLTDVYLARLTDAGASASFTYALSAGAAGDDYGIGLSIGGPRVYVGGSAGSAAQFGAHTLPPSSTGAPTGFIATFTDAAILSTASTDWANALAVYPNPARHRATVQLPALPTSAVLALTDALGRTLWQHTAPPSAAHSTHTVPLGHLAAGVYYLHVQTGAQSVRRTLAVE</sequence>
<evidence type="ECO:0000313" key="2">
    <source>
        <dbReference type="Proteomes" id="UP000326380"/>
    </source>
</evidence>
<dbReference type="SUPFAM" id="SSF50998">
    <property type="entry name" value="Quinoprotein alcohol dehydrogenase-like"/>
    <property type="match status" value="1"/>
</dbReference>
<gene>
    <name evidence="1" type="ORF">F0P96_10900</name>
</gene>
<comment type="caution">
    <text evidence="1">The sequence shown here is derived from an EMBL/GenBank/DDBJ whole genome shotgun (WGS) entry which is preliminary data.</text>
</comment>
<dbReference type="NCBIfam" id="TIGR04183">
    <property type="entry name" value="Por_Secre_tail"/>
    <property type="match status" value="1"/>
</dbReference>
<accession>A0A7L5A266</accession>
<protein>
    <submittedName>
        <fullName evidence="1">T9SS type A sorting domain-containing protein</fullName>
    </submittedName>
</protein>
<evidence type="ECO:0000313" key="1">
    <source>
        <dbReference type="EMBL" id="KAA9333468.1"/>
    </source>
</evidence>
<dbReference type="RefSeq" id="WP_151078889.1">
    <property type="nucleotide sequence ID" value="NZ_CP047647.1"/>
</dbReference>